<feature type="repeat" description="ANK" evidence="3">
    <location>
        <begin position="264"/>
        <end position="302"/>
    </location>
</feature>
<dbReference type="InterPro" id="IPR036770">
    <property type="entry name" value="Ankyrin_rpt-contain_sf"/>
</dbReference>
<name>A0A1V6RX00_9EURO</name>
<dbReference type="SMART" id="SM00248">
    <property type="entry name" value="ANK"/>
    <property type="match status" value="3"/>
</dbReference>
<evidence type="ECO:0000313" key="6">
    <source>
        <dbReference type="Proteomes" id="UP000191518"/>
    </source>
</evidence>
<evidence type="ECO:0000256" key="4">
    <source>
        <dbReference type="SAM" id="MobiDB-lite"/>
    </source>
</evidence>
<evidence type="ECO:0000313" key="5">
    <source>
        <dbReference type="EMBL" id="OQE05933.1"/>
    </source>
</evidence>
<feature type="repeat" description="ANK" evidence="3">
    <location>
        <begin position="303"/>
        <end position="333"/>
    </location>
</feature>
<dbReference type="PROSITE" id="PS50297">
    <property type="entry name" value="ANK_REP_REGION"/>
    <property type="match status" value="2"/>
</dbReference>
<dbReference type="Gene3D" id="1.25.40.20">
    <property type="entry name" value="Ankyrin repeat-containing domain"/>
    <property type="match status" value="1"/>
</dbReference>
<sequence length="333" mass="35951">MDGRGRTAMQSRNPFPMSVQTMSSIEKRRIQNREAQRRHRFSLKARLAELEAVQTFLHQKGFSLPAQVVAHPDIHASQQSLSPPIDALIPPDWMEGHNRLLACDLAVSPGTGAPAGSVGPVNPGENTAWIQTPIQDSHFAPIVSNQPLGAVSPGWRGAAGHVSAGPELPPYSPTRAMYPSPPMSLGVPAHQEQKLQTHPPIPLTRQLHPTESLPRQHDPPNNTSIPKQGRRGPSPLHIAVLNLNIASVQVLCQHGANVHALDEHGRTPLHLCADFPVQHGEIASEITSLLVSYGASPEARDEDGETSMQRAARVGNYMMISTLAGLGADVNFQ</sequence>
<evidence type="ECO:0000256" key="2">
    <source>
        <dbReference type="ARBA" id="ARBA00023043"/>
    </source>
</evidence>
<keyword evidence="6" id="KW-1185">Reference proteome</keyword>
<dbReference type="InterPro" id="IPR002110">
    <property type="entry name" value="Ankyrin_rpt"/>
</dbReference>
<dbReference type="SUPFAM" id="SSF48403">
    <property type="entry name" value="Ankyrin repeat"/>
    <property type="match status" value="1"/>
</dbReference>
<feature type="repeat" description="ANK" evidence="3">
    <location>
        <begin position="231"/>
        <end position="263"/>
    </location>
</feature>
<dbReference type="InterPro" id="IPR046347">
    <property type="entry name" value="bZIP_sf"/>
</dbReference>
<dbReference type="GO" id="GO:0003700">
    <property type="term" value="F:DNA-binding transcription factor activity"/>
    <property type="evidence" value="ECO:0007669"/>
    <property type="project" value="InterPro"/>
</dbReference>
<dbReference type="STRING" id="29845.A0A1V6RX00"/>
<dbReference type="PANTHER" id="PTHR24198:SF165">
    <property type="entry name" value="ANKYRIN REPEAT-CONTAINING PROTEIN-RELATED"/>
    <property type="match status" value="1"/>
</dbReference>
<organism evidence="5 6">
    <name type="scientific">Penicillium vulpinum</name>
    <dbReference type="NCBI Taxonomy" id="29845"/>
    <lineage>
        <taxon>Eukaryota</taxon>
        <taxon>Fungi</taxon>
        <taxon>Dikarya</taxon>
        <taxon>Ascomycota</taxon>
        <taxon>Pezizomycotina</taxon>
        <taxon>Eurotiomycetes</taxon>
        <taxon>Eurotiomycetidae</taxon>
        <taxon>Eurotiales</taxon>
        <taxon>Aspergillaceae</taxon>
        <taxon>Penicillium</taxon>
    </lineage>
</organism>
<evidence type="ECO:0000256" key="3">
    <source>
        <dbReference type="PROSITE-ProRule" id="PRU00023"/>
    </source>
</evidence>
<dbReference type="Proteomes" id="UP000191518">
    <property type="component" value="Unassembled WGS sequence"/>
</dbReference>
<comment type="caution">
    <text evidence="5">The sequence shown here is derived from an EMBL/GenBank/DDBJ whole genome shotgun (WGS) entry which is preliminary data.</text>
</comment>
<dbReference type="SUPFAM" id="SSF57959">
    <property type="entry name" value="Leucine zipper domain"/>
    <property type="match status" value="1"/>
</dbReference>
<dbReference type="EMBL" id="MDYP01000021">
    <property type="protein sequence ID" value="OQE05933.1"/>
    <property type="molecule type" value="Genomic_DNA"/>
</dbReference>
<proteinExistence type="predicted"/>
<accession>A0A1V6RX00</accession>
<feature type="region of interest" description="Disordered" evidence="4">
    <location>
        <begin position="201"/>
        <end position="233"/>
    </location>
</feature>
<keyword evidence="2 3" id="KW-0040">ANK repeat</keyword>
<dbReference type="PANTHER" id="PTHR24198">
    <property type="entry name" value="ANKYRIN REPEAT AND PROTEIN KINASE DOMAIN-CONTAINING PROTEIN"/>
    <property type="match status" value="1"/>
</dbReference>
<dbReference type="CDD" id="cd14688">
    <property type="entry name" value="bZIP_YAP"/>
    <property type="match status" value="1"/>
</dbReference>
<keyword evidence="1" id="KW-0677">Repeat</keyword>
<dbReference type="PROSITE" id="PS50088">
    <property type="entry name" value="ANK_REPEAT"/>
    <property type="match status" value="3"/>
</dbReference>
<dbReference type="AlphaFoldDB" id="A0A1V6RX00"/>
<protein>
    <submittedName>
        <fullName evidence="5">Uncharacterized protein</fullName>
    </submittedName>
</protein>
<dbReference type="Pfam" id="PF12796">
    <property type="entry name" value="Ank_2"/>
    <property type="match status" value="1"/>
</dbReference>
<gene>
    <name evidence="5" type="ORF">PENVUL_c021G04703</name>
</gene>
<evidence type="ECO:0000256" key="1">
    <source>
        <dbReference type="ARBA" id="ARBA00022737"/>
    </source>
</evidence>
<reference evidence="6" key="1">
    <citation type="journal article" date="2017" name="Nat. Microbiol.">
        <title>Global analysis of biosynthetic gene clusters reveals vast potential of secondary metabolite production in Penicillium species.</title>
        <authorList>
            <person name="Nielsen J.C."/>
            <person name="Grijseels S."/>
            <person name="Prigent S."/>
            <person name="Ji B."/>
            <person name="Dainat J."/>
            <person name="Nielsen K.F."/>
            <person name="Frisvad J.C."/>
            <person name="Workman M."/>
            <person name="Nielsen J."/>
        </authorList>
    </citation>
    <scope>NUCLEOTIDE SEQUENCE [LARGE SCALE GENOMIC DNA]</scope>
    <source>
        <strain evidence="6">IBT 29486</strain>
    </source>
</reference>